<feature type="transmembrane region" description="Helical" evidence="11">
    <location>
        <begin position="220"/>
        <end position="245"/>
    </location>
</feature>
<reference evidence="13" key="1">
    <citation type="journal article" date="2023" name="Science">
        <title>Genome structures resolve the early diversification of teleost fishes.</title>
        <authorList>
            <person name="Parey E."/>
            <person name="Louis A."/>
            <person name="Montfort J."/>
            <person name="Bouchez O."/>
            <person name="Roques C."/>
            <person name="Iampietro C."/>
            <person name="Lluch J."/>
            <person name="Castinel A."/>
            <person name="Donnadieu C."/>
            <person name="Desvignes T."/>
            <person name="Floi Bucao C."/>
            <person name="Jouanno E."/>
            <person name="Wen M."/>
            <person name="Mejri S."/>
            <person name="Dirks R."/>
            <person name="Jansen H."/>
            <person name="Henkel C."/>
            <person name="Chen W.J."/>
            <person name="Zahm M."/>
            <person name="Cabau C."/>
            <person name="Klopp C."/>
            <person name="Thompson A.W."/>
            <person name="Robinson-Rechavi M."/>
            <person name="Braasch I."/>
            <person name="Lecointre G."/>
            <person name="Bobe J."/>
            <person name="Postlethwait J.H."/>
            <person name="Berthelot C."/>
            <person name="Roest Crollius H."/>
            <person name="Guiguen Y."/>
        </authorList>
    </citation>
    <scope>NUCLEOTIDE SEQUENCE</scope>
    <source>
        <strain evidence="13">Concon-B</strain>
    </source>
</reference>
<evidence type="ECO:0000256" key="9">
    <source>
        <dbReference type="ARBA" id="ARBA00023224"/>
    </source>
</evidence>
<evidence type="ECO:0000256" key="3">
    <source>
        <dbReference type="ARBA" id="ARBA00022692"/>
    </source>
</evidence>
<dbReference type="GO" id="GO:0005886">
    <property type="term" value="C:plasma membrane"/>
    <property type="evidence" value="ECO:0007669"/>
    <property type="project" value="UniProtKB-SubCell"/>
</dbReference>
<feature type="transmembrane region" description="Helical" evidence="11">
    <location>
        <begin position="257"/>
        <end position="277"/>
    </location>
</feature>
<sequence length="315" mass="35333">MNLNTSQNATDHKNLVFVGSYSLIFVAGTSLNIIALVVFFCHTKSRSHTIVYMTNLAVADLLLVSTLPVRIYYFLGFKGLSQKLCEGLGLVLLVNMYGSIFLLTCMSFDRCMAVCYPMSSRVKEGRKKAPLVCLCVWMLTVGASMPIYLFKTSTQNDDNNSCFTSTPAYATQSVAVFTTLTIGFGIPLTTMMTCSWLLVKAINRSTVAQTEMIDSQKIKRMISVSLLIFLVCFLPYHMILGLYYFYSIDHPSLVTAYHYSLLLACFNAMLDPLAYYFTTETFRKNVDIKAVRKMWPLNSYSSDDNNQSCVGPLNT</sequence>
<evidence type="ECO:0000256" key="1">
    <source>
        <dbReference type="ARBA" id="ARBA00004651"/>
    </source>
</evidence>
<dbReference type="Pfam" id="PF00001">
    <property type="entry name" value="7tm_1"/>
    <property type="match status" value="1"/>
</dbReference>
<dbReference type="PANTHER" id="PTHR24232">
    <property type="entry name" value="G-PROTEIN COUPLED RECEPTOR"/>
    <property type="match status" value="1"/>
</dbReference>
<feature type="transmembrane region" description="Helical" evidence="11">
    <location>
        <begin position="52"/>
        <end position="75"/>
    </location>
</feature>
<keyword evidence="7 10" id="KW-0675">Receptor</keyword>
<feature type="transmembrane region" description="Helical" evidence="11">
    <location>
        <begin position="129"/>
        <end position="149"/>
    </location>
</feature>
<dbReference type="SUPFAM" id="SSF81321">
    <property type="entry name" value="Family A G protein-coupled receptor-like"/>
    <property type="match status" value="1"/>
</dbReference>
<dbReference type="PROSITE" id="PS50262">
    <property type="entry name" value="G_PROTEIN_RECEP_F1_2"/>
    <property type="match status" value="1"/>
</dbReference>
<evidence type="ECO:0000313" key="14">
    <source>
        <dbReference type="Proteomes" id="UP001152803"/>
    </source>
</evidence>
<organism evidence="13 14">
    <name type="scientific">Conger conger</name>
    <name type="common">Conger eel</name>
    <name type="synonym">Muraena conger</name>
    <dbReference type="NCBI Taxonomy" id="82655"/>
    <lineage>
        <taxon>Eukaryota</taxon>
        <taxon>Metazoa</taxon>
        <taxon>Chordata</taxon>
        <taxon>Craniata</taxon>
        <taxon>Vertebrata</taxon>
        <taxon>Euteleostomi</taxon>
        <taxon>Actinopterygii</taxon>
        <taxon>Neopterygii</taxon>
        <taxon>Teleostei</taxon>
        <taxon>Anguilliformes</taxon>
        <taxon>Congridae</taxon>
        <taxon>Conger</taxon>
    </lineage>
</organism>
<evidence type="ECO:0000256" key="7">
    <source>
        <dbReference type="ARBA" id="ARBA00023170"/>
    </source>
</evidence>
<evidence type="ECO:0000256" key="2">
    <source>
        <dbReference type="ARBA" id="ARBA00022475"/>
    </source>
</evidence>
<comment type="subcellular location">
    <subcellularLocation>
        <location evidence="1">Cell membrane</location>
        <topology evidence="1">Multi-pass membrane protein</topology>
    </subcellularLocation>
</comment>
<feature type="domain" description="G-protein coupled receptors family 1 profile" evidence="12">
    <location>
        <begin position="31"/>
        <end position="275"/>
    </location>
</feature>
<dbReference type="PRINTS" id="PR00237">
    <property type="entry name" value="GPCRRHODOPSN"/>
</dbReference>
<dbReference type="Proteomes" id="UP001152803">
    <property type="component" value="Unassembled WGS sequence"/>
</dbReference>
<dbReference type="FunFam" id="1.20.1070.10:FF:000142">
    <property type="entry name" value="G protein-coupled receptor 55"/>
    <property type="match status" value="1"/>
</dbReference>
<dbReference type="OrthoDB" id="6069656at2759"/>
<gene>
    <name evidence="13" type="ORF">COCON_G00045220</name>
</gene>
<keyword evidence="4 11" id="KW-1133">Transmembrane helix</keyword>
<dbReference type="GO" id="GO:0035025">
    <property type="term" value="P:positive regulation of Rho protein signal transduction"/>
    <property type="evidence" value="ECO:0007669"/>
    <property type="project" value="TreeGrafter"/>
</dbReference>
<dbReference type="Gene3D" id="1.20.1070.10">
    <property type="entry name" value="Rhodopsin 7-helix transmembrane proteins"/>
    <property type="match status" value="1"/>
</dbReference>
<evidence type="ECO:0000256" key="6">
    <source>
        <dbReference type="ARBA" id="ARBA00023136"/>
    </source>
</evidence>
<feature type="transmembrane region" description="Helical" evidence="11">
    <location>
        <begin position="169"/>
        <end position="199"/>
    </location>
</feature>
<dbReference type="GO" id="GO:0007200">
    <property type="term" value="P:phospholipase C-activating G protein-coupled receptor signaling pathway"/>
    <property type="evidence" value="ECO:0007669"/>
    <property type="project" value="TreeGrafter"/>
</dbReference>
<keyword evidence="2" id="KW-1003">Cell membrane</keyword>
<keyword evidence="9 10" id="KW-0807">Transducer</keyword>
<keyword evidence="8" id="KW-0325">Glycoprotein</keyword>
<dbReference type="InterPro" id="IPR000276">
    <property type="entry name" value="GPCR_Rhodpsn"/>
</dbReference>
<keyword evidence="14" id="KW-1185">Reference proteome</keyword>
<evidence type="ECO:0000256" key="8">
    <source>
        <dbReference type="ARBA" id="ARBA00023180"/>
    </source>
</evidence>
<dbReference type="AlphaFoldDB" id="A0A9Q1DUF2"/>
<evidence type="ECO:0000256" key="11">
    <source>
        <dbReference type="SAM" id="Phobius"/>
    </source>
</evidence>
<keyword evidence="6 11" id="KW-0472">Membrane</keyword>
<comment type="similarity">
    <text evidence="10">Belongs to the G-protein coupled receptor 1 family.</text>
</comment>
<dbReference type="PROSITE" id="PS00237">
    <property type="entry name" value="G_PROTEIN_RECEP_F1_1"/>
    <property type="match status" value="1"/>
</dbReference>
<dbReference type="CDD" id="cd14982">
    <property type="entry name" value="7tmA_purinoceptor-like"/>
    <property type="match status" value="1"/>
</dbReference>
<keyword evidence="5 10" id="KW-0297">G-protein coupled receptor</keyword>
<evidence type="ECO:0000259" key="12">
    <source>
        <dbReference type="PROSITE" id="PS50262"/>
    </source>
</evidence>
<evidence type="ECO:0000256" key="5">
    <source>
        <dbReference type="ARBA" id="ARBA00023040"/>
    </source>
</evidence>
<name>A0A9Q1DUF2_CONCO</name>
<dbReference type="PANTHER" id="PTHR24232:SF112">
    <property type="entry name" value="LYSOPHOSPHATIDIC ACID RECEPTOR 6-LIKE"/>
    <property type="match status" value="1"/>
</dbReference>
<evidence type="ECO:0000256" key="10">
    <source>
        <dbReference type="RuleBase" id="RU000688"/>
    </source>
</evidence>
<accession>A0A9Q1DUF2</accession>
<evidence type="ECO:0000256" key="4">
    <source>
        <dbReference type="ARBA" id="ARBA00022989"/>
    </source>
</evidence>
<dbReference type="InterPro" id="IPR017452">
    <property type="entry name" value="GPCR_Rhodpsn_7TM"/>
</dbReference>
<protein>
    <recommendedName>
        <fullName evidence="12">G-protein coupled receptors family 1 profile domain-containing protein</fullName>
    </recommendedName>
</protein>
<feature type="transmembrane region" description="Helical" evidence="11">
    <location>
        <begin position="20"/>
        <end position="40"/>
    </location>
</feature>
<dbReference type="EMBL" id="JAFJMO010000003">
    <property type="protein sequence ID" value="KAJ8282003.1"/>
    <property type="molecule type" value="Genomic_DNA"/>
</dbReference>
<proteinExistence type="inferred from homology"/>
<dbReference type="GO" id="GO:0004930">
    <property type="term" value="F:G protein-coupled receptor activity"/>
    <property type="evidence" value="ECO:0007669"/>
    <property type="project" value="UniProtKB-KW"/>
</dbReference>
<comment type="caution">
    <text evidence="13">The sequence shown here is derived from an EMBL/GenBank/DDBJ whole genome shotgun (WGS) entry which is preliminary data.</text>
</comment>
<feature type="transmembrane region" description="Helical" evidence="11">
    <location>
        <begin position="87"/>
        <end position="108"/>
    </location>
</feature>
<dbReference type="PRINTS" id="PR01157">
    <property type="entry name" value="P2YPURNOCPTR"/>
</dbReference>
<evidence type="ECO:0000313" key="13">
    <source>
        <dbReference type="EMBL" id="KAJ8282003.1"/>
    </source>
</evidence>
<keyword evidence="3 10" id="KW-0812">Transmembrane</keyword>